<keyword evidence="5" id="KW-1185">Reference proteome</keyword>
<dbReference type="EMBL" id="CP021431">
    <property type="protein sequence ID" value="ART99372.1"/>
    <property type="molecule type" value="Genomic_DNA"/>
</dbReference>
<proteinExistence type="predicted"/>
<evidence type="ECO:0000313" key="4">
    <source>
        <dbReference type="EMBL" id="ART99372.1"/>
    </source>
</evidence>
<dbReference type="Proteomes" id="UP000195273">
    <property type="component" value="Chromosome"/>
</dbReference>
<reference evidence="4 5" key="1">
    <citation type="submission" date="2017-05" db="EMBL/GenBank/DDBJ databases">
        <title>Genome Sequence of Loktanella vestfoldensis Strain SMR4r Isolated from a Culture of the Diatom Skeletonema marinoi.</title>
        <authorList>
            <person name="Topel M."/>
            <person name="Pinder M.I.M."/>
            <person name="Johansson O.N."/>
            <person name="Kourtchenko O."/>
            <person name="Godhe A."/>
            <person name="Clarke A.K."/>
        </authorList>
    </citation>
    <scope>NUCLEOTIDE SEQUENCE [LARGE SCALE GENOMIC DNA]</scope>
    <source>
        <strain evidence="4 5">SMR4r</strain>
    </source>
</reference>
<organism evidence="4 5">
    <name type="scientific">Yoonia vestfoldensis</name>
    <dbReference type="NCBI Taxonomy" id="245188"/>
    <lineage>
        <taxon>Bacteria</taxon>
        <taxon>Pseudomonadati</taxon>
        <taxon>Pseudomonadota</taxon>
        <taxon>Alphaproteobacteria</taxon>
        <taxon>Rhodobacterales</taxon>
        <taxon>Paracoccaceae</taxon>
        <taxon>Yoonia</taxon>
    </lineage>
</organism>
<keyword evidence="3" id="KW-0812">Transmembrane</keyword>
<feature type="transmembrane region" description="Helical" evidence="3">
    <location>
        <begin position="142"/>
        <end position="164"/>
    </location>
</feature>
<feature type="region of interest" description="Disordered" evidence="2">
    <location>
        <begin position="428"/>
        <end position="476"/>
    </location>
</feature>
<gene>
    <name evidence="4" type="ORF">LOKVESSMR4R_00024</name>
</gene>
<keyword evidence="3" id="KW-0472">Membrane</keyword>
<dbReference type="KEGG" id="lvs:LOKVESSMR4R_00024"/>
<dbReference type="AlphaFoldDB" id="A0A1Y0E758"/>
<feature type="coiled-coil region" evidence="1">
    <location>
        <begin position="198"/>
        <end position="260"/>
    </location>
</feature>
<evidence type="ECO:0000313" key="5">
    <source>
        <dbReference type="Proteomes" id="UP000195273"/>
    </source>
</evidence>
<evidence type="ECO:0000256" key="1">
    <source>
        <dbReference type="SAM" id="Coils"/>
    </source>
</evidence>
<evidence type="ECO:0000256" key="3">
    <source>
        <dbReference type="SAM" id="Phobius"/>
    </source>
</evidence>
<accession>A0A1Y0E758</accession>
<sequence length="499" mass="54254">MNNSKLLRALEPPAKRSLSKPFTLSTITASPILPVALVVIYYIFIRALEAAGFTQQALSIGLGGLMFFIGCWYYSVIGRFFHTDCDNQPTEMITTGLALWWIPVVTGTLRLSREILPAGISSELPFNGAIVLLRSAVEWHHIFYDAALWMFVIVPCLLGIMTVARGTYLLFQHATGTPIPEAYLKPRKPEWYELKLMVDDLTQQGEDHAKQLAELKAERDAIGYALAQAKTEVSNLTRTASDLSIERRGLDEELRSLKTKHNSLTVDLCASQETVQVLRKAYEEMAAKARMLETVKNAAKADEGSVVEPVAHLHSDALSGKFTPPIKINPQEAQAKLAALAVQTTSPHEAMKEAQSVDQDAIAEFDDGGSAEQFIAADPVLTASSAVDAVPTLETSPDDAAPAPKDSEAAVSLQEDVSIDAAAVLHEQGDADPQDQDYDAASGDQGDNVESNGSDAALEADAAPQPPSKAEIEAETLRKRKILEDELRATMKLERMTRA</sequence>
<dbReference type="RefSeq" id="WP_157898077.1">
    <property type="nucleotide sequence ID" value="NZ_CP021431.1"/>
</dbReference>
<keyword evidence="1" id="KW-0175">Coiled coil</keyword>
<keyword evidence="3" id="KW-1133">Transmembrane helix</keyword>
<feature type="transmembrane region" description="Helical" evidence="3">
    <location>
        <begin position="56"/>
        <end position="74"/>
    </location>
</feature>
<name>A0A1Y0E758_9RHOB</name>
<evidence type="ECO:0000256" key="2">
    <source>
        <dbReference type="SAM" id="MobiDB-lite"/>
    </source>
</evidence>
<protein>
    <submittedName>
        <fullName evidence="4">Uncharacterized protein</fullName>
    </submittedName>
</protein>
<feature type="transmembrane region" description="Helical" evidence="3">
    <location>
        <begin position="21"/>
        <end position="44"/>
    </location>
</feature>